<keyword evidence="1" id="KW-0812">Transmembrane</keyword>
<sequence>MIPNHYPPIPPPPVATPMCRWHHNTNIVARCPICGSFTCEQCSLPTPDGRHLCPNCFKSEYGVLISRLNHEKTTAIVCFLLGVLLAVSGYMLSLIPLMEKYHLTLSDLNPGVIFSGLVVYCNDSVVLAVLLLFLGLLPCIATIGFFFGIRRVFRFLRHVPVFVIVFSIIFFVITLGLILQIAYLIGAFVMVGDFLGIRRLKKTINTMADTLAFYRI</sequence>
<comment type="caution">
    <text evidence="2">The sequence shown here is derived from an EMBL/GenBank/DDBJ whole genome shotgun (WGS) entry which is preliminary data.</text>
</comment>
<feature type="transmembrane region" description="Helical" evidence="1">
    <location>
        <begin position="75"/>
        <end position="98"/>
    </location>
</feature>
<evidence type="ECO:0000313" key="2">
    <source>
        <dbReference type="EMBL" id="TCS63368.1"/>
    </source>
</evidence>
<dbReference type="Proteomes" id="UP000294613">
    <property type="component" value="Unassembled WGS sequence"/>
</dbReference>
<evidence type="ECO:0000256" key="1">
    <source>
        <dbReference type="SAM" id="Phobius"/>
    </source>
</evidence>
<dbReference type="EMBL" id="SLZV01000029">
    <property type="protein sequence ID" value="TCS63368.1"/>
    <property type="molecule type" value="Genomic_DNA"/>
</dbReference>
<feature type="transmembrane region" description="Helical" evidence="1">
    <location>
        <begin position="125"/>
        <end position="149"/>
    </location>
</feature>
<keyword evidence="1" id="KW-0472">Membrane</keyword>
<name>A0A4R3JBQ9_9FIRM</name>
<dbReference type="AlphaFoldDB" id="A0A4R3JBQ9"/>
<keyword evidence="1" id="KW-1133">Transmembrane helix</keyword>
<protein>
    <recommendedName>
        <fullName evidence="4">B box-type domain-containing protein</fullName>
    </recommendedName>
</protein>
<gene>
    <name evidence="2" type="ORF">EDD74_12932</name>
</gene>
<dbReference type="RefSeq" id="WP_132038459.1">
    <property type="nucleotide sequence ID" value="NZ_BHEO01000005.1"/>
</dbReference>
<accession>A0A4R3JBQ9</accession>
<evidence type="ECO:0000313" key="3">
    <source>
        <dbReference type="Proteomes" id="UP000294613"/>
    </source>
</evidence>
<organism evidence="2 3">
    <name type="scientific">Faecalimonas umbilicata</name>
    <dbReference type="NCBI Taxonomy" id="1912855"/>
    <lineage>
        <taxon>Bacteria</taxon>
        <taxon>Bacillati</taxon>
        <taxon>Bacillota</taxon>
        <taxon>Clostridia</taxon>
        <taxon>Lachnospirales</taxon>
        <taxon>Lachnospiraceae</taxon>
        <taxon>Faecalimonas</taxon>
    </lineage>
</organism>
<reference evidence="2 3" key="1">
    <citation type="submission" date="2019-03" db="EMBL/GenBank/DDBJ databases">
        <title>Genomic Encyclopedia of Type Strains, Phase IV (KMG-IV): sequencing the most valuable type-strain genomes for metagenomic binning, comparative biology and taxonomic classification.</title>
        <authorList>
            <person name="Goeker M."/>
        </authorList>
    </citation>
    <scope>NUCLEOTIDE SEQUENCE [LARGE SCALE GENOMIC DNA]</scope>
    <source>
        <strain evidence="2 3">DSM 103426</strain>
    </source>
</reference>
<feature type="transmembrane region" description="Helical" evidence="1">
    <location>
        <begin position="161"/>
        <end position="185"/>
    </location>
</feature>
<evidence type="ECO:0008006" key="4">
    <source>
        <dbReference type="Google" id="ProtNLM"/>
    </source>
</evidence>
<proteinExistence type="predicted"/>